<name>A0A2G3PNX7_WILMA</name>
<proteinExistence type="predicted"/>
<dbReference type="Proteomes" id="UP000225108">
    <property type="component" value="Unassembled WGS sequence"/>
</dbReference>
<sequence length="88" mass="9289">MSFFLRGHVGNHIKARKIPAPRRHFIAGIGARVDAVIGLICDSAWAMVASVTRSWFTDSPPRQAQLSATGGLMMIGLGGTLALSGNKA</sequence>
<dbReference type="AlphaFoldDB" id="A0A2G3PNX7"/>
<evidence type="ECO:0000313" key="2">
    <source>
        <dbReference type="Proteomes" id="UP000225108"/>
    </source>
</evidence>
<comment type="caution">
    <text evidence="1">The sequence shown here is derived from an EMBL/GenBank/DDBJ whole genome shotgun (WGS) entry which is preliminary data.</text>
</comment>
<reference evidence="1 2" key="1">
    <citation type="submission" date="2017-10" db="EMBL/GenBank/DDBJ databases">
        <title>The draft genome sequence of Williamsia sp. BULT 1.1 isolated from the semi-arid grassland soils from South Africa.</title>
        <authorList>
            <person name="Kabwe M.H."/>
            <person name="Govender N."/>
            <person name="Mutseka Lunga P."/>
            <person name="Vikram S."/>
            <person name="Makhalanyane T.P."/>
        </authorList>
    </citation>
    <scope>NUCLEOTIDE SEQUENCE [LARGE SCALE GENOMIC DNA]</scope>
    <source>
        <strain evidence="1 2">BULT 1.1</strain>
    </source>
</reference>
<gene>
    <name evidence="1" type="ORF">CSW57_07095</name>
</gene>
<organism evidence="1 2">
    <name type="scientific">Williamsia marianensis</name>
    <dbReference type="NCBI Taxonomy" id="85044"/>
    <lineage>
        <taxon>Bacteria</taxon>
        <taxon>Bacillati</taxon>
        <taxon>Actinomycetota</taxon>
        <taxon>Actinomycetes</taxon>
        <taxon>Mycobacteriales</taxon>
        <taxon>Nocardiaceae</taxon>
        <taxon>Williamsia</taxon>
    </lineage>
</organism>
<protein>
    <submittedName>
        <fullName evidence="1">Uncharacterized protein</fullName>
    </submittedName>
</protein>
<evidence type="ECO:0000313" key="1">
    <source>
        <dbReference type="EMBL" id="PHV67466.1"/>
    </source>
</evidence>
<dbReference type="EMBL" id="PEBD01000005">
    <property type="protein sequence ID" value="PHV67466.1"/>
    <property type="molecule type" value="Genomic_DNA"/>
</dbReference>
<accession>A0A2G3PNX7</accession>